<dbReference type="SUPFAM" id="SSF53850">
    <property type="entry name" value="Periplasmic binding protein-like II"/>
    <property type="match status" value="1"/>
</dbReference>
<reference evidence="4" key="1">
    <citation type="journal article" date="2019" name="Int. J. Syst. Evol. Microbiol.">
        <title>The Global Catalogue of Microorganisms (GCM) 10K type strain sequencing project: providing services to taxonomists for standard genome sequencing and annotation.</title>
        <authorList>
            <consortium name="The Broad Institute Genomics Platform"/>
            <consortium name="The Broad Institute Genome Sequencing Center for Infectious Disease"/>
            <person name="Wu L."/>
            <person name="Ma J."/>
        </authorList>
    </citation>
    <scope>NUCLEOTIDE SEQUENCE [LARGE SCALE GENOMIC DNA]</scope>
    <source>
        <strain evidence="4">KCTC 42501</strain>
    </source>
</reference>
<dbReference type="Gene3D" id="3.40.190.170">
    <property type="entry name" value="Bacterial extracellular solute-binding protein, family 7"/>
    <property type="match status" value="1"/>
</dbReference>
<dbReference type="NCBIfam" id="NF037995">
    <property type="entry name" value="TRAP_S1"/>
    <property type="match status" value="1"/>
</dbReference>
<dbReference type="PANTHER" id="PTHR33376">
    <property type="match status" value="1"/>
</dbReference>
<organism evidence="3 4">
    <name type="scientific">Hydrogenophaga luteola</name>
    <dbReference type="NCBI Taxonomy" id="1591122"/>
    <lineage>
        <taxon>Bacteria</taxon>
        <taxon>Pseudomonadati</taxon>
        <taxon>Pseudomonadota</taxon>
        <taxon>Betaproteobacteria</taxon>
        <taxon>Burkholderiales</taxon>
        <taxon>Comamonadaceae</taxon>
        <taxon>Hydrogenophaga</taxon>
    </lineage>
</organism>
<sequence length="330" mass="36193">MRRRNMPVALAAALAGWSTARHCLAAPPAAWTVATGYKADGYHASTLAWLGAAVEQATGGALRWTVVAEGKRVPLAKIPEAVATGQPEAGECIMTTMASTWPVCGADAIPFMTRHMNDARRLWKVQRPVVEKALASAGLVPLYTAPWPGQGLYCTEPVRSASDLRGRRMRTYNATTRRIAEMLEAVPVEVPMAEVGQALESGRIDSMITSSVTGVEQQVWRWMRHFYDLNAWMPKNLVMVHHGAHQSLDPAVRQTLAELSLQAEQRGWAAAEKAAQQSAQTLAGNGIQVEPTPTQLRGTLVRMGERFAREWVREVGPQANQIFIPYFSQQ</sequence>
<evidence type="ECO:0000313" key="4">
    <source>
        <dbReference type="Proteomes" id="UP001595729"/>
    </source>
</evidence>
<dbReference type="RefSeq" id="WP_382179369.1">
    <property type="nucleotide sequence ID" value="NZ_JBHRXX010000010.1"/>
</dbReference>
<comment type="caution">
    <text evidence="3">The sequence shown here is derived from an EMBL/GenBank/DDBJ whole genome shotgun (WGS) entry which is preliminary data.</text>
</comment>
<dbReference type="InterPro" id="IPR038404">
    <property type="entry name" value="TRAP_DctP_sf"/>
</dbReference>
<dbReference type="InterPro" id="IPR018389">
    <property type="entry name" value="DctP_fam"/>
</dbReference>
<accession>A0ABV7WAF3</accession>
<evidence type="ECO:0000313" key="3">
    <source>
        <dbReference type="EMBL" id="MFC3686470.1"/>
    </source>
</evidence>
<dbReference type="Pfam" id="PF03480">
    <property type="entry name" value="DctP"/>
    <property type="match status" value="1"/>
</dbReference>
<keyword evidence="1 2" id="KW-0732">Signal</keyword>
<dbReference type="CDD" id="cd13602">
    <property type="entry name" value="PBP2_TRAP_BpDctp6_7"/>
    <property type="match status" value="1"/>
</dbReference>
<protein>
    <submittedName>
        <fullName evidence="3">TRAP transporter substrate-binding protein</fullName>
    </submittedName>
</protein>
<evidence type="ECO:0000256" key="2">
    <source>
        <dbReference type="SAM" id="SignalP"/>
    </source>
</evidence>
<keyword evidence="4" id="KW-1185">Reference proteome</keyword>
<feature type="chain" id="PRO_5046123711" evidence="2">
    <location>
        <begin position="26"/>
        <end position="330"/>
    </location>
</feature>
<dbReference type="PANTHER" id="PTHR33376:SF4">
    <property type="entry name" value="SIALIC ACID-BINDING PERIPLASMIC PROTEIN SIAP"/>
    <property type="match status" value="1"/>
</dbReference>
<feature type="signal peptide" evidence="2">
    <location>
        <begin position="1"/>
        <end position="25"/>
    </location>
</feature>
<proteinExistence type="predicted"/>
<dbReference type="EMBL" id="JBHRXX010000010">
    <property type="protein sequence ID" value="MFC3686470.1"/>
    <property type="molecule type" value="Genomic_DNA"/>
</dbReference>
<gene>
    <name evidence="3" type="ORF">ACFOPI_22955</name>
</gene>
<dbReference type="Proteomes" id="UP001595729">
    <property type="component" value="Unassembled WGS sequence"/>
</dbReference>
<evidence type="ECO:0000256" key="1">
    <source>
        <dbReference type="ARBA" id="ARBA00022729"/>
    </source>
</evidence>
<name>A0ABV7WAF3_9BURK</name>